<gene>
    <name evidence="1" type="ORF">NVIE_019410</name>
</gene>
<reference evidence="1 2" key="1">
    <citation type="journal article" date="2014" name="Int. J. Syst. Evol. Microbiol.">
        <title>Nitrososphaera viennensis gen. nov., sp. nov., an aerobic and mesophilic, ammonia-oxidizing archaeon from soil and a member of the archaeal phylum Thaumarchaeota.</title>
        <authorList>
            <person name="Stieglmeier M."/>
            <person name="Klingl A."/>
            <person name="Alves R.J."/>
            <person name="Rittmann S.K."/>
            <person name="Melcher M."/>
            <person name="Leisch N."/>
            <person name="Schleper C."/>
        </authorList>
    </citation>
    <scope>NUCLEOTIDE SEQUENCE [LARGE SCALE GENOMIC DNA]</scope>
    <source>
        <strain evidence="1">EN76</strain>
    </source>
</reference>
<keyword evidence="2" id="KW-1185">Reference proteome</keyword>
<proteinExistence type="predicted"/>
<evidence type="ECO:0000313" key="1">
    <source>
        <dbReference type="EMBL" id="AIC16199.1"/>
    </source>
</evidence>
<organism evidence="1 2">
    <name type="scientific">Nitrososphaera viennensis EN76</name>
    <dbReference type="NCBI Taxonomy" id="926571"/>
    <lineage>
        <taxon>Archaea</taxon>
        <taxon>Nitrososphaerota</taxon>
        <taxon>Nitrososphaeria</taxon>
        <taxon>Nitrososphaerales</taxon>
        <taxon>Nitrososphaeraceae</taxon>
        <taxon>Nitrososphaera</taxon>
    </lineage>
</organism>
<evidence type="ECO:0000313" key="2">
    <source>
        <dbReference type="Proteomes" id="UP000027093"/>
    </source>
</evidence>
<dbReference type="KEGG" id="nvn:NVIE_019410"/>
<dbReference type="Proteomes" id="UP000027093">
    <property type="component" value="Chromosome"/>
</dbReference>
<dbReference type="HOGENOM" id="CLU_3194634_0_0_2"/>
<accession>A0A060HHX6</accession>
<sequence>MIGPLEGKFLADFCGIVQSDLDLNDSAIYSKTGNFAKNITVVSRA</sequence>
<dbReference type="EMBL" id="CP007536">
    <property type="protein sequence ID" value="AIC16199.1"/>
    <property type="molecule type" value="Genomic_DNA"/>
</dbReference>
<protein>
    <submittedName>
        <fullName evidence="1">Uncharacterized protein</fullName>
    </submittedName>
</protein>
<dbReference type="AlphaFoldDB" id="A0A060HHX6"/>
<name>A0A060HHX6_9ARCH</name>